<dbReference type="InterPro" id="IPR019167">
    <property type="entry name" value="PAT1_dom"/>
</dbReference>
<organism evidence="8 9">
    <name type="scientific">Cerrena zonata</name>
    <dbReference type="NCBI Taxonomy" id="2478898"/>
    <lineage>
        <taxon>Eukaryota</taxon>
        <taxon>Fungi</taxon>
        <taxon>Dikarya</taxon>
        <taxon>Basidiomycota</taxon>
        <taxon>Agaricomycotina</taxon>
        <taxon>Agaricomycetes</taxon>
        <taxon>Polyporales</taxon>
        <taxon>Cerrenaceae</taxon>
        <taxon>Cerrena</taxon>
    </lineage>
</organism>
<dbReference type="EMBL" id="JASBNA010000017">
    <property type="protein sequence ID" value="KAK7686234.1"/>
    <property type="molecule type" value="Genomic_DNA"/>
</dbReference>
<dbReference type="GO" id="GO:0000290">
    <property type="term" value="P:deadenylation-dependent decapping of nuclear-transcribed mRNA"/>
    <property type="evidence" value="ECO:0007669"/>
    <property type="project" value="InterPro"/>
</dbReference>
<evidence type="ECO:0000256" key="4">
    <source>
        <dbReference type="ARBA" id="ARBA00022490"/>
    </source>
</evidence>
<comment type="similarity">
    <text evidence="3">Belongs to the PAT1 family.</text>
</comment>
<gene>
    <name evidence="8" type="ORF">QCA50_010454</name>
</gene>
<dbReference type="InterPro" id="IPR039900">
    <property type="entry name" value="Pat1-like"/>
</dbReference>
<feature type="domain" description="mRNA decay factor PAT1" evidence="7">
    <location>
        <begin position="307"/>
        <end position="621"/>
    </location>
</feature>
<proteinExistence type="inferred from homology"/>
<comment type="subcellular location">
    <subcellularLocation>
        <location evidence="2">Cytoplasm</location>
        <location evidence="2">P-body</location>
    </subcellularLocation>
    <subcellularLocation>
        <location evidence="1">Nucleus</location>
    </subcellularLocation>
</comment>
<dbReference type="PANTHER" id="PTHR21551:SF0">
    <property type="entry name" value="PROTEIN ASSOCIATED WITH TOPO II RELATED-1, ISOFORM A"/>
    <property type="match status" value="1"/>
</dbReference>
<keyword evidence="5" id="KW-0694">RNA-binding</keyword>
<protein>
    <recommendedName>
        <fullName evidence="7">mRNA decay factor PAT1 domain-containing protein</fullName>
    </recommendedName>
</protein>
<evidence type="ECO:0000313" key="9">
    <source>
        <dbReference type="Proteomes" id="UP001385951"/>
    </source>
</evidence>
<feature type="domain" description="mRNA decay factor PAT1" evidence="7">
    <location>
        <begin position="15"/>
        <end position="258"/>
    </location>
</feature>
<comment type="caution">
    <text evidence="8">The sequence shown here is derived from an EMBL/GenBank/DDBJ whole genome shotgun (WGS) entry which is preliminary data.</text>
</comment>
<name>A0AAW0G3G4_9APHY</name>
<keyword evidence="4" id="KW-0963">Cytoplasm</keyword>
<dbReference type="Proteomes" id="UP001385951">
    <property type="component" value="Unassembled WGS sequence"/>
</dbReference>
<dbReference type="GO" id="GO:0000932">
    <property type="term" value="C:P-body"/>
    <property type="evidence" value="ECO:0007669"/>
    <property type="project" value="UniProtKB-SubCell"/>
</dbReference>
<dbReference type="GO" id="GO:0005634">
    <property type="term" value="C:nucleus"/>
    <property type="evidence" value="ECO:0007669"/>
    <property type="project" value="UniProtKB-SubCell"/>
</dbReference>
<dbReference type="GO" id="GO:0033962">
    <property type="term" value="P:P-body assembly"/>
    <property type="evidence" value="ECO:0007669"/>
    <property type="project" value="TreeGrafter"/>
</dbReference>
<dbReference type="GO" id="GO:0003723">
    <property type="term" value="F:RNA binding"/>
    <property type="evidence" value="ECO:0007669"/>
    <property type="project" value="UniProtKB-KW"/>
</dbReference>
<evidence type="ECO:0000256" key="1">
    <source>
        <dbReference type="ARBA" id="ARBA00004123"/>
    </source>
</evidence>
<evidence type="ECO:0000259" key="7">
    <source>
        <dbReference type="Pfam" id="PF09770"/>
    </source>
</evidence>
<keyword evidence="9" id="KW-1185">Reference proteome</keyword>
<evidence type="ECO:0000256" key="3">
    <source>
        <dbReference type="ARBA" id="ARBA00009138"/>
    </source>
</evidence>
<evidence type="ECO:0000256" key="2">
    <source>
        <dbReference type="ARBA" id="ARBA00004201"/>
    </source>
</evidence>
<evidence type="ECO:0000256" key="6">
    <source>
        <dbReference type="ARBA" id="ARBA00023242"/>
    </source>
</evidence>
<keyword evidence="6" id="KW-0539">Nucleus</keyword>
<evidence type="ECO:0000313" key="8">
    <source>
        <dbReference type="EMBL" id="KAK7686234.1"/>
    </source>
</evidence>
<dbReference type="Pfam" id="PF09770">
    <property type="entry name" value="PAT1"/>
    <property type="match status" value="2"/>
</dbReference>
<sequence>MGIILPANNYPTQQQQPADAPFQQSMQYLPRDIQLQQRLLAEMAQAEFMRLNTLQASAAAIAAERGNLPLYSTDDADEEREHQETLRAEAMRKIMEAERMEEKRRRKLEKIRYMSRYNDLMTQSDKDFITRIQVSQLVTQDPYTDDWYAQVFSAHTRLRAGVSGPDTVMKIGNAGGVGLGLSQNKGGARRPSAMQRMEAQVERIVNNARLREKEKTSLNNLQGALGKTAGRSYKAAPRQLLQVDESAASPSPTLSHATAHPHISKADAASHDDNTVGTNAAAEAAKIGRLAVRVLGTPLQVQEPLTPREALVKLERIYDMVLDLEQLKNDPPIPEDIEAVTAWDAQTEEIVENIWKALGILVPMTSAPHPFISLITPIKGKRLLSRVMRYFSNERVMQTITLLVSKFAELDVVLSADLLDTLHDTPEHREAQQQAQAFELSVIQSVFPASASANLKAILGVLGIFLHENDIGTIARTRPGIALLTVFLSRAEVIKQATDPSEMPTQAELNDWQPVFDQLFNSLVPHLPYIFPSVRLAINTGGMPVTEVPDMDVIDHDVWAFLATLSVASNTEQQQILVTSLRERVLENVASATKGWSIPNEEVRKMRLANVNLFLHALGLDSSQIAL</sequence>
<reference evidence="8 9" key="1">
    <citation type="submission" date="2022-09" db="EMBL/GenBank/DDBJ databases">
        <authorList>
            <person name="Palmer J.M."/>
        </authorList>
    </citation>
    <scope>NUCLEOTIDE SEQUENCE [LARGE SCALE GENOMIC DNA]</scope>
    <source>
        <strain evidence="8 9">DSM 7382</strain>
    </source>
</reference>
<evidence type="ECO:0000256" key="5">
    <source>
        <dbReference type="ARBA" id="ARBA00022884"/>
    </source>
</evidence>
<dbReference type="AlphaFoldDB" id="A0AAW0G3G4"/>
<dbReference type="PANTHER" id="PTHR21551">
    <property type="entry name" value="TOPOISOMERASE II-ASSOCIATED PROTEIN PAT1"/>
    <property type="match status" value="1"/>
</dbReference>
<accession>A0AAW0G3G4</accession>